<evidence type="ECO:0000313" key="1">
    <source>
        <dbReference type="EMBL" id="KAJ9640918.1"/>
    </source>
</evidence>
<dbReference type="EMBL" id="JAPDRP010000016">
    <property type="protein sequence ID" value="KAJ9640918.1"/>
    <property type="molecule type" value="Genomic_DNA"/>
</dbReference>
<comment type="caution">
    <text evidence="1">The sequence shown here is derived from an EMBL/GenBank/DDBJ whole genome shotgun (WGS) entry which is preliminary data.</text>
</comment>
<name>A0ACC2Z024_9PEZI</name>
<sequence length="719" mass="79161">MLGALRRSTASLPRTLPTSTLSLSTSARVFQSSVARSPCRQSILRLPAANRAFHQTVQWQQHAVPAAERAVVEAEVEQEVGAERPSSDIEIAALGPVTKFHELETRGLVHPNVVRTITKEMRLETMTEVQSRTINEALKGVDVIAQAKTGTGKTMAFLLPVLQRIINDDPSLAERGFTGRRNRPSAADTRALIISPTRELAEQIAAEARRLTRNTGVVVQTAVGGTQKNMGLRMMQNQGVHLLIGTPGRLKDILSDEYSGVQAPKLSAMVLDEADRLLDDGFWPEIKEIQRYLPDQKERERQTLMFSATIPREVVQLVRQTLKPGFHFVKCVRDDEEPTHTRVPQKLVLTGGLENRFPTLYELMKREVEAAAKPGARPFKAIVYFNSTADVELAHSVFRSLQGSARRGPLYPAQIFEIHGKLSQQQRTRSSDRFREATSGILLSSDVTARGMDFPNVTHVIQVGLPTSRDTYVHRIGRTARAGKEGEGWLILSEIDRRELRSRLRDLPLNEDTSLQAAKVDMTEEGQIPESVAQILEDVGNAFRDADPAELANAYRSYIGTYGWYPDKQRMVDAINDLAKFGWGLERTPKLSSGTAHKLGLSRVRGLNLGSDPAGDYGDRDRSSDLSGRSSRFDRGDRGSGSGGRSFDRGSSGGGRSFDRGSGDSGRPFDRGSGGRDRFSKPAGHSRGNVRGGFGRDRSEGSFGRGGDRGGYSGRLSEY</sequence>
<gene>
    <name evidence="1" type="ORF">H2199_005586</name>
</gene>
<evidence type="ECO:0000313" key="2">
    <source>
        <dbReference type="Proteomes" id="UP001172680"/>
    </source>
</evidence>
<reference evidence="1" key="1">
    <citation type="submission" date="2022-10" db="EMBL/GenBank/DDBJ databases">
        <title>Culturing micro-colonial fungi from biological soil crusts in the Mojave desert and describing Neophaeococcomyces mojavensis, and introducing the new genera and species Taxawa tesnikishii.</title>
        <authorList>
            <person name="Kurbessoian T."/>
            <person name="Stajich J.E."/>
        </authorList>
    </citation>
    <scope>NUCLEOTIDE SEQUENCE</scope>
    <source>
        <strain evidence="1">JES_115</strain>
    </source>
</reference>
<keyword evidence="2" id="KW-1185">Reference proteome</keyword>
<accession>A0ACC2Z024</accession>
<proteinExistence type="predicted"/>
<protein>
    <submittedName>
        <fullName evidence="1">Uncharacterized protein</fullName>
    </submittedName>
</protein>
<organism evidence="1 2">
    <name type="scientific">Coniosporium tulheliwenetii</name>
    <dbReference type="NCBI Taxonomy" id="3383036"/>
    <lineage>
        <taxon>Eukaryota</taxon>
        <taxon>Fungi</taxon>
        <taxon>Dikarya</taxon>
        <taxon>Ascomycota</taxon>
        <taxon>Pezizomycotina</taxon>
        <taxon>Dothideomycetes</taxon>
        <taxon>Dothideomycetes incertae sedis</taxon>
        <taxon>Coniosporium</taxon>
    </lineage>
</organism>
<dbReference type="Proteomes" id="UP001172680">
    <property type="component" value="Unassembled WGS sequence"/>
</dbReference>